<dbReference type="PANTHER" id="PTHR32059:SF0">
    <property type="entry name" value="RAB11-BINDING PROTEIN RELCH"/>
    <property type="match status" value="1"/>
</dbReference>
<dbReference type="Ensembl" id="ENSSAUT00010032366.1">
    <property type="protein sequence ID" value="ENSSAUP00010030711.1"/>
    <property type="gene ID" value="ENSSAUG00010003343.1"/>
</dbReference>
<dbReference type="GO" id="GO:0055037">
    <property type="term" value="C:recycling endosome"/>
    <property type="evidence" value="ECO:0007669"/>
    <property type="project" value="TreeGrafter"/>
</dbReference>
<feature type="region of interest" description="Disordered" evidence="3">
    <location>
        <begin position="1"/>
        <end position="67"/>
    </location>
</feature>
<evidence type="ECO:0000313" key="5">
    <source>
        <dbReference type="Proteomes" id="UP000472265"/>
    </source>
</evidence>
<feature type="compositionally biased region" description="Pro residues" evidence="3">
    <location>
        <begin position="35"/>
        <end position="49"/>
    </location>
</feature>
<dbReference type="Proteomes" id="UP000472265">
    <property type="component" value="Chromosome 19"/>
</dbReference>
<evidence type="ECO:0000313" key="4">
    <source>
        <dbReference type="Ensembl" id="ENSSAUP00010030711.1"/>
    </source>
</evidence>
<dbReference type="Gene3D" id="1.25.10.10">
    <property type="entry name" value="Leucine-rich Repeat Variant"/>
    <property type="match status" value="2"/>
</dbReference>
<dbReference type="PROSITE" id="PS50896">
    <property type="entry name" value="LISH"/>
    <property type="match status" value="1"/>
</dbReference>
<sequence length="1086" mass="121036">MASVNPFNLSDSEEEAERRPNETVDTERTPSDGAPGPPPGNPFSPPADAEPPTLLLSSNRTSPSGEGISVSVAATSAMAGSAETRVSVDVIAAQLIRDQYILTALEFHTELLEAGRELPRLRDYFSNPGNFERQSGTPPYLIPTAAGLLLHNRAGSISTLDSLDFARYSDDGNRESDERVAVLEFELRKAKETIQALRANLTQAAESEVPSQERKNFKSSPEIQEPIRPLEKRALNFLVNEYLLKNEYKLSSITFSDENDDQDFELWDDVGLNIPKPPDLLQLYRNCGTPLPSPRDTVDVSVEVNFGDLPGNCIAQQTEVVQELEYQISLLNNEKQSLAEQIKKLKLSPAFLQALLSFCRMCSDSRLGAEVSRIADSEESVMLMLGRCLPHIVPNVLLAKRERMVAHLCQELIPLILCTACLHPEPKERDQLLHILFNLIKRPDDEQRQMILTGCVAFARHVGPTRVEAELLPQCWEQINHKYPERRLLVAESCGALAPYLPKEIRSSLVLSMLQQMLAEDKADMVREAVVKSLGIIMGYIDDSDKYSQGFELMLLSLSDPSERVVSAVHQVFIPAFAAWTTELGTLQTALIPSLLARIEKLLMQGEHGLDEHKLHVFLSALQSLIPPLFAVVLQNAPFTSRAILHGDIPAIEVTRFPRPASPLQDVATIIGSREMLSALLLLYDHQLEHEGTTGWESLLWVVNQLLPQLIEIVGRINVTSSTCVHEFSRFFWRFCRTFGKIFTNTKVKPQFQEILRLSEENVDVSAGNDILTKATVPIYATGVLTCYNQEEDRKLLVGFLEDVMTTLSLSHAPLDSLKASFVELGANPVYHELLLTVLWYGVVHTSALVRCTAARMFELLVKGVNETLVAQRVVPALITLSSDPEISVRISTIPAFGTIMETVTQKELLERVKMQLASFLEDPQYQDQHSLHMEIIRTFGRVGPNAEPRFRDEFVLPHLHKLALGNNSQAVESKRIDIATQLFEAYSALSCCFISEEVMVNHFLPGLRCLRADMEQLSPEHEVILSSMIKECEIKVENRGMADAQGSMSIASSLVGEDAKTKFLSKMGQLTTSGAMLANVFQRKK</sequence>
<gene>
    <name evidence="4" type="primary">RELCH</name>
    <name evidence="4" type="synonym">relch</name>
</gene>
<dbReference type="PROSITE" id="PS50077">
    <property type="entry name" value="HEAT_REPEAT"/>
    <property type="match status" value="1"/>
</dbReference>
<evidence type="ECO:0000256" key="3">
    <source>
        <dbReference type="SAM" id="MobiDB-lite"/>
    </source>
</evidence>
<feature type="region of interest" description="Disordered" evidence="3">
    <location>
        <begin position="203"/>
        <end position="222"/>
    </location>
</feature>
<protein>
    <submittedName>
        <fullName evidence="4">RAB11 binding and LisH domain, coiled-coil and HEAT repeat containing</fullName>
    </submittedName>
</protein>
<dbReference type="SUPFAM" id="SSF48371">
    <property type="entry name" value="ARM repeat"/>
    <property type="match status" value="1"/>
</dbReference>
<dbReference type="GO" id="GO:0032367">
    <property type="term" value="P:intracellular cholesterol transport"/>
    <property type="evidence" value="ECO:0007669"/>
    <property type="project" value="InterPro"/>
</dbReference>
<dbReference type="GO" id="GO:0005802">
    <property type="term" value="C:trans-Golgi network"/>
    <property type="evidence" value="ECO:0007669"/>
    <property type="project" value="InterPro"/>
</dbReference>
<reference evidence="4" key="2">
    <citation type="submission" date="2025-08" db="UniProtKB">
        <authorList>
            <consortium name="Ensembl"/>
        </authorList>
    </citation>
    <scope>IDENTIFICATION</scope>
</reference>
<reference evidence="4" key="3">
    <citation type="submission" date="2025-09" db="UniProtKB">
        <authorList>
            <consortium name="Ensembl"/>
        </authorList>
    </citation>
    <scope>IDENTIFICATION</scope>
</reference>
<accession>A0A671W1Y1</accession>
<dbReference type="GeneTree" id="ENSGT00390000004385"/>
<dbReference type="InterPro" id="IPR040362">
    <property type="entry name" value="RELCH"/>
</dbReference>
<dbReference type="PANTHER" id="PTHR32059">
    <property type="entry name" value="RAB11-BINDING PROTEIN RELCH"/>
    <property type="match status" value="1"/>
</dbReference>
<feature type="coiled-coil region" evidence="2">
    <location>
        <begin position="314"/>
        <end position="348"/>
    </location>
</feature>
<feature type="compositionally biased region" description="Basic and acidic residues" evidence="3">
    <location>
        <begin position="16"/>
        <end position="30"/>
    </location>
</feature>
<evidence type="ECO:0000256" key="2">
    <source>
        <dbReference type="SAM" id="Coils"/>
    </source>
</evidence>
<dbReference type="InterPro" id="IPR011989">
    <property type="entry name" value="ARM-like"/>
</dbReference>
<feature type="compositionally biased region" description="Polar residues" evidence="3">
    <location>
        <begin position="55"/>
        <end position="64"/>
    </location>
</feature>
<dbReference type="InterPro" id="IPR021133">
    <property type="entry name" value="HEAT_type_2"/>
</dbReference>
<feature type="compositionally biased region" description="Polar residues" evidence="3">
    <location>
        <begin position="1"/>
        <end position="10"/>
    </location>
</feature>
<feature type="repeat" description="HEAT" evidence="1">
    <location>
        <begin position="874"/>
        <end position="912"/>
    </location>
</feature>
<name>A0A671W1Y1_SPAAU</name>
<dbReference type="AlphaFoldDB" id="A0A671W1Y1"/>
<keyword evidence="5" id="KW-1185">Reference proteome</keyword>
<keyword evidence="2" id="KW-0175">Coiled coil</keyword>
<dbReference type="FunFam" id="1.25.10.10:FF:000218">
    <property type="entry name" value="lisH domain and HEAT repeat-containing protein KIAA1468 homolog isoform X1"/>
    <property type="match status" value="1"/>
</dbReference>
<proteinExistence type="predicted"/>
<evidence type="ECO:0000256" key="1">
    <source>
        <dbReference type="PROSITE-ProRule" id="PRU00103"/>
    </source>
</evidence>
<reference evidence="4" key="1">
    <citation type="submission" date="2021-04" db="EMBL/GenBank/DDBJ databases">
        <authorList>
            <consortium name="Wellcome Sanger Institute Data Sharing"/>
        </authorList>
    </citation>
    <scope>NUCLEOTIDE SEQUENCE [LARGE SCALE GENOMIC DNA]</scope>
</reference>
<dbReference type="InterPro" id="IPR006594">
    <property type="entry name" value="LisH"/>
</dbReference>
<dbReference type="InterPro" id="IPR016024">
    <property type="entry name" value="ARM-type_fold"/>
</dbReference>
<organism evidence="4 5">
    <name type="scientific">Sparus aurata</name>
    <name type="common">Gilthead sea bream</name>
    <dbReference type="NCBI Taxonomy" id="8175"/>
    <lineage>
        <taxon>Eukaryota</taxon>
        <taxon>Metazoa</taxon>
        <taxon>Chordata</taxon>
        <taxon>Craniata</taxon>
        <taxon>Vertebrata</taxon>
        <taxon>Euteleostomi</taxon>
        <taxon>Actinopterygii</taxon>
        <taxon>Neopterygii</taxon>
        <taxon>Teleostei</taxon>
        <taxon>Neoteleostei</taxon>
        <taxon>Acanthomorphata</taxon>
        <taxon>Eupercaria</taxon>
        <taxon>Spariformes</taxon>
        <taxon>Sparidae</taxon>
        <taxon>Sparus</taxon>
    </lineage>
</organism>